<evidence type="ECO:0000313" key="3">
    <source>
        <dbReference type="Proteomes" id="UP000277580"/>
    </source>
</evidence>
<evidence type="ECO:0000256" key="1">
    <source>
        <dbReference type="SAM" id="MobiDB-lite"/>
    </source>
</evidence>
<accession>A0A3N4KB81</accession>
<proteinExistence type="predicted"/>
<feature type="region of interest" description="Disordered" evidence="1">
    <location>
        <begin position="32"/>
        <end position="108"/>
    </location>
</feature>
<gene>
    <name evidence="2" type="ORF">P167DRAFT_529544</name>
</gene>
<dbReference type="Pfam" id="PF09692">
    <property type="entry name" value="Arb1"/>
    <property type="match status" value="1"/>
</dbReference>
<dbReference type="Proteomes" id="UP000277580">
    <property type="component" value="Unassembled WGS sequence"/>
</dbReference>
<dbReference type="AlphaFoldDB" id="A0A3N4KB81"/>
<feature type="compositionally biased region" description="Basic residues" evidence="1">
    <location>
        <begin position="81"/>
        <end position="94"/>
    </location>
</feature>
<dbReference type="GO" id="GO:0031047">
    <property type="term" value="P:regulatory ncRNA-mediated gene silencing"/>
    <property type="evidence" value="ECO:0007669"/>
    <property type="project" value="InterPro"/>
</dbReference>
<name>A0A3N4KB81_9PEZI</name>
<dbReference type="InParanoid" id="A0A3N4KB81"/>
<evidence type="ECO:0000313" key="2">
    <source>
        <dbReference type="EMBL" id="RPB07767.1"/>
    </source>
</evidence>
<sequence length="499" mass="55471">MPLEDTAASALNASTKNGNLTAIAEELADGVNIAANGPKPTVEEQWQGPEGHDDKENGVVDVGEDDDANNATQVLEEDAPKKKKKKKRKPKSARKNPPPTGFEDNIVDGPFPPEIVSLENDLYSPSKSFAERIETCIQRYRAKRKFDPVRLQIFTSYLNLGGVSTGPKAYSGGVDPKNVDGLDAETIQAMAATEFVDKDDEDSEWEIDFEYVVKGFLSHRVPYVLGYMRFEDLELSAKVVRNFLNYIIYHNVAPEHNESIRSAIAITELGEKELILCRQVSARLPGKFNMACSTLYDGYYSGIKDESLTWSGGAHSDIGLTDFEAVQIVKACLEKRGAALQIETGPRMKLLKAEYLSLEVIGIVFAGTSGVKKPLPEHIQKDIDEGVIKPRPDIDEPIAVDISKKKYEPVGLNALGKLLVKVWCPEGPEETEWPDTDLDEFEIWLEMEVLQYCFVGMHLEAKVHTMSNGIIWIDSVTGVQCSFYLQLDSPDKESEDEFD</sequence>
<dbReference type="InterPro" id="IPR018606">
    <property type="entry name" value="Arb1"/>
</dbReference>
<dbReference type="STRING" id="1392247.A0A3N4KB81"/>
<dbReference type="GO" id="GO:0033167">
    <property type="term" value="C:ARC complex"/>
    <property type="evidence" value="ECO:0007669"/>
    <property type="project" value="InterPro"/>
</dbReference>
<dbReference type="OrthoDB" id="435402at2759"/>
<reference evidence="2 3" key="1">
    <citation type="journal article" date="2018" name="Nat. Ecol. Evol.">
        <title>Pezizomycetes genomes reveal the molecular basis of ectomycorrhizal truffle lifestyle.</title>
        <authorList>
            <person name="Murat C."/>
            <person name="Payen T."/>
            <person name="Noel B."/>
            <person name="Kuo A."/>
            <person name="Morin E."/>
            <person name="Chen J."/>
            <person name="Kohler A."/>
            <person name="Krizsan K."/>
            <person name="Balestrini R."/>
            <person name="Da Silva C."/>
            <person name="Montanini B."/>
            <person name="Hainaut M."/>
            <person name="Levati E."/>
            <person name="Barry K.W."/>
            <person name="Belfiori B."/>
            <person name="Cichocki N."/>
            <person name="Clum A."/>
            <person name="Dockter R.B."/>
            <person name="Fauchery L."/>
            <person name="Guy J."/>
            <person name="Iotti M."/>
            <person name="Le Tacon F."/>
            <person name="Lindquist E.A."/>
            <person name="Lipzen A."/>
            <person name="Malagnac F."/>
            <person name="Mello A."/>
            <person name="Molinier V."/>
            <person name="Miyauchi S."/>
            <person name="Poulain J."/>
            <person name="Riccioni C."/>
            <person name="Rubini A."/>
            <person name="Sitrit Y."/>
            <person name="Splivallo R."/>
            <person name="Traeger S."/>
            <person name="Wang M."/>
            <person name="Zifcakova L."/>
            <person name="Wipf D."/>
            <person name="Zambonelli A."/>
            <person name="Paolocci F."/>
            <person name="Nowrousian M."/>
            <person name="Ottonello S."/>
            <person name="Baldrian P."/>
            <person name="Spatafora J.W."/>
            <person name="Henrissat B."/>
            <person name="Nagy L.G."/>
            <person name="Aury J.M."/>
            <person name="Wincker P."/>
            <person name="Grigoriev I.V."/>
            <person name="Bonfante P."/>
            <person name="Martin F.M."/>
        </authorList>
    </citation>
    <scope>NUCLEOTIDE SEQUENCE [LARGE SCALE GENOMIC DNA]</scope>
    <source>
        <strain evidence="2 3">CCBAS932</strain>
    </source>
</reference>
<keyword evidence="3" id="KW-1185">Reference proteome</keyword>
<dbReference type="EMBL" id="ML119175">
    <property type="protein sequence ID" value="RPB07767.1"/>
    <property type="molecule type" value="Genomic_DNA"/>
</dbReference>
<evidence type="ECO:0008006" key="4">
    <source>
        <dbReference type="Google" id="ProtNLM"/>
    </source>
</evidence>
<protein>
    <recommendedName>
        <fullName evidence="4">Argonaute siRNA chaperone complex subunit Arb1</fullName>
    </recommendedName>
</protein>
<organism evidence="2 3">
    <name type="scientific">Morchella conica CCBAS932</name>
    <dbReference type="NCBI Taxonomy" id="1392247"/>
    <lineage>
        <taxon>Eukaryota</taxon>
        <taxon>Fungi</taxon>
        <taxon>Dikarya</taxon>
        <taxon>Ascomycota</taxon>
        <taxon>Pezizomycotina</taxon>
        <taxon>Pezizomycetes</taxon>
        <taxon>Pezizales</taxon>
        <taxon>Morchellaceae</taxon>
        <taxon>Morchella</taxon>
    </lineage>
</organism>